<organism evidence="1 2">
    <name type="scientific">Plenodomus tracheiphilus IPT5</name>
    <dbReference type="NCBI Taxonomy" id="1408161"/>
    <lineage>
        <taxon>Eukaryota</taxon>
        <taxon>Fungi</taxon>
        <taxon>Dikarya</taxon>
        <taxon>Ascomycota</taxon>
        <taxon>Pezizomycotina</taxon>
        <taxon>Dothideomycetes</taxon>
        <taxon>Pleosporomycetidae</taxon>
        <taxon>Pleosporales</taxon>
        <taxon>Pleosporineae</taxon>
        <taxon>Leptosphaeriaceae</taxon>
        <taxon>Plenodomus</taxon>
    </lineage>
</organism>
<keyword evidence="2" id="KW-1185">Reference proteome</keyword>
<dbReference type="AlphaFoldDB" id="A0A6A7AWY8"/>
<dbReference type="OrthoDB" id="414698at2759"/>
<dbReference type="Proteomes" id="UP000799423">
    <property type="component" value="Unassembled WGS sequence"/>
</dbReference>
<dbReference type="SUPFAM" id="SSF48452">
    <property type="entry name" value="TPR-like"/>
    <property type="match status" value="1"/>
</dbReference>
<dbReference type="InterPro" id="IPR010323">
    <property type="entry name" value="DUF924"/>
</dbReference>
<protein>
    <submittedName>
        <fullName evidence="1">Uncharacterized protein</fullName>
    </submittedName>
</protein>
<sequence>MLSRLALPSPLRLLTSTLFLTATKSPIHRRAASTMSPSAFKLDPTIFNAGLYKRVTDLWFPGIDTTGRELDMSVAKRWFGIGTPEEKRLFDEQCKDAFEKALESVGPAKFPEASAQPFVDEIQRVATQGTGAGIRSKDEDAAWTALSLVLLLDQMPRNICRKGHALKSVYTHYDKISYALASALLSSESTISRPDTHPIFRRSAAHRCWFYMPLMHSEELAACCARRS</sequence>
<dbReference type="InterPro" id="IPR011990">
    <property type="entry name" value="TPR-like_helical_dom_sf"/>
</dbReference>
<evidence type="ECO:0000313" key="2">
    <source>
        <dbReference type="Proteomes" id="UP000799423"/>
    </source>
</evidence>
<gene>
    <name evidence="1" type="ORF">T440DRAFT_470885</name>
</gene>
<dbReference type="Pfam" id="PF06041">
    <property type="entry name" value="DUF924"/>
    <property type="match status" value="1"/>
</dbReference>
<dbReference type="EMBL" id="MU006324">
    <property type="protein sequence ID" value="KAF2847592.1"/>
    <property type="molecule type" value="Genomic_DNA"/>
</dbReference>
<reference evidence="1" key="1">
    <citation type="submission" date="2020-01" db="EMBL/GenBank/DDBJ databases">
        <authorList>
            <consortium name="DOE Joint Genome Institute"/>
            <person name="Haridas S."/>
            <person name="Albert R."/>
            <person name="Binder M."/>
            <person name="Bloem J."/>
            <person name="Labutti K."/>
            <person name="Salamov A."/>
            <person name="Andreopoulos B."/>
            <person name="Baker S.E."/>
            <person name="Barry K."/>
            <person name="Bills G."/>
            <person name="Bluhm B.H."/>
            <person name="Cannon C."/>
            <person name="Castanera R."/>
            <person name="Culley D.E."/>
            <person name="Daum C."/>
            <person name="Ezra D."/>
            <person name="Gonzalez J.B."/>
            <person name="Henrissat B."/>
            <person name="Kuo A."/>
            <person name="Liang C."/>
            <person name="Lipzen A."/>
            <person name="Lutzoni F."/>
            <person name="Magnuson J."/>
            <person name="Mondo S."/>
            <person name="Nolan M."/>
            <person name="Ohm R."/>
            <person name="Pangilinan J."/>
            <person name="Park H.-J."/>
            <person name="Ramirez L."/>
            <person name="Alfaro M."/>
            <person name="Sun H."/>
            <person name="Tritt A."/>
            <person name="Yoshinaga Y."/>
            <person name="Zwiers L.-H."/>
            <person name="Turgeon B.G."/>
            <person name="Goodwin S.B."/>
            <person name="Spatafora J.W."/>
            <person name="Crous P.W."/>
            <person name="Grigoriev I.V."/>
        </authorList>
    </citation>
    <scope>NUCLEOTIDE SEQUENCE</scope>
    <source>
        <strain evidence="1">IPT5</strain>
    </source>
</reference>
<proteinExistence type="predicted"/>
<name>A0A6A7AWY8_9PLEO</name>
<evidence type="ECO:0000313" key="1">
    <source>
        <dbReference type="EMBL" id="KAF2847592.1"/>
    </source>
</evidence>
<accession>A0A6A7AWY8</accession>
<dbReference type="Gene3D" id="1.20.58.320">
    <property type="entry name" value="TPR-like"/>
    <property type="match status" value="1"/>
</dbReference>